<organism evidence="5 6">
    <name type="scientific">Hyaloscypha variabilis (strain UAMH 11265 / GT02V1 / F)</name>
    <name type="common">Meliniomyces variabilis</name>
    <dbReference type="NCBI Taxonomy" id="1149755"/>
    <lineage>
        <taxon>Eukaryota</taxon>
        <taxon>Fungi</taxon>
        <taxon>Dikarya</taxon>
        <taxon>Ascomycota</taxon>
        <taxon>Pezizomycotina</taxon>
        <taxon>Leotiomycetes</taxon>
        <taxon>Helotiales</taxon>
        <taxon>Hyaloscyphaceae</taxon>
        <taxon>Hyaloscypha</taxon>
        <taxon>Hyaloscypha variabilis</taxon>
    </lineage>
</organism>
<dbReference type="AlphaFoldDB" id="A0A2J6SAJ4"/>
<dbReference type="SMART" id="SM00066">
    <property type="entry name" value="GAL4"/>
    <property type="match status" value="1"/>
</dbReference>
<dbReference type="PROSITE" id="PS00463">
    <property type="entry name" value="ZN2_CY6_FUNGAL_1"/>
    <property type="match status" value="1"/>
</dbReference>
<name>A0A2J6SAJ4_HYAVF</name>
<dbReference type="PANTHER" id="PTHR31001">
    <property type="entry name" value="UNCHARACTERIZED TRANSCRIPTIONAL REGULATORY PROTEIN"/>
    <property type="match status" value="1"/>
</dbReference>
<dbReference type="GO" id="GO:0006351">
    <property type="term" value="P:DNA-templated transcription"/>
    <property type="evidence" value="ECO:0007669"/>
    <property type="project" value="InterPro"/>
</dbReference>
<dbReference type="InterPro" id="IPR001138">
    <property type="entry name" value="Zn2Cys6_DnaBD"/>
</dbReference>
<feature type="domain" description="Zn(2)-C6 fungal-type" evidence="4">
    <location>
        <begin position="23"/>
        <end position="53"/>
    </location>
</feature>
<dbReference type="SUPFAM" id="SSF57701">
    <property type="entry name" value="Zn2/Cys6 DNA-binding domain"/>
    <property type="match status" value="1"/>
</dbReference>
<dbReference type="GO" id="GO:0008270">
    <property type="term" value="F:zinc ion binding"/>
    <property type="evidence" value="ECO:0007669"/>
    <property type="project" value="InterPro"/>
</dbReference>
<dbReference type="Pfam" id="PF04082">
    <property type="entry name" value="Fungal_trans"/>
    <property type="match status" value="1"/>
</dbReference>
<dbReference type="GO" id="GO:0005634">
    <property type="term" value="C:nucleus"/>
    <property type="evidence" value="ECO:0007669"/>
    <property type="project" value="UniProtKB-SubCell"/>
</dbReference>
<dbReference type="EMBL" id="KZ613938">
    <property type="protein sequence ID" value="PMD47794.1"/>
    <property type="molecule type" value="Genomic_DNA"/>
</dbReference>
<dbReference type="GO" id="GO:0000981">
    <property type="term" value="F:DNA-binding transcription factor activity, RNA polymerase II-specific"/>
    <property type="evidence" value="ECO:0007669"/>
    <property type="project" value="InterPro"/>
</dbReference>
<dbReference type="CDD" id="cd00067">
    <property type="entry name" value="GAL4"/>
    <property type="match status" value="1"/>
</dbReference>
<protein>
    <recommendedName>
        <fullName evidence="4">Zn(2)-C6 fungal-type domain-containing protein</fullName>
    </recommendedName>
</protein>
<dbReference type="Proteomes" id="UP000235786">
    <property type="component" value="Unassembled WGS sequence"/>
</dbReference>
<dbReference type="GO" id="GO:0003677">
    <property type="term" value="F:DNA binding"/>
    <property type="evidence" value="ECO:0007669"/>
    <property type="project" value="InterPro"/>
</dbReference>
<sequence>MPVSSPSSAASDDRIKRRRVTTACTICRNRRVKCDRIRPSCSQCDKGGKNCVYVDDPAGKVEFVDETPALALRPGMVTPPLSDTWSSIIEHQVETIKKANDGNNEVPVWAVAEAEEPSRVQALRKLEPPLAHVIPLSAFGEAFVLDVINNMPSQETCQPFLENFIISIYPIVPICHIRTLRQQYDDFWSILSPSYSAESLALISAVLYTGAANSTVVDIESCFILLRFWEKIFGIIDFAGYHSRNIDASLHIIQSYIIMNTFRASHFSPFSAFGFLPNTIRFAQSLRLHVDKKTGDPAGLEIRRRIWWHLLFLDVESTIATGLPPIIHRSVYTTQLPSYSLNDNITAPGTPPQNPGDTSPIMVAIQGHYQWTKRMQTWFDVLPSQDEVSEFKALITTFLDRIPDTKQSDNEWARTYLRMQIDRAYCMLGLRFWQLDQYKGTGCHSEVVQTARSFLTHYLQISTLPSSPHLVWFTTGLIQPLHAIVILLMHLSTCTNIAEEEHLSRSVLDQVMSLRVTRIRDGNPFQIKDMLCGNDRLQRMNARYLIMVELRRRVWTKIGWDCDGRGINPWWSSLDALINGGNVVGSREAEVVPNNEKEAFGMGTTAPDPLLGGWNGDWNPNETTGLEELDSILAGDPMDMFQWDEWESLTADFFAS</sequence>
<dbReference type="PROSITE" id="PS50048">
    <property type="entry name" value="ZN2_CY6_FUNGAL_2"/>
    <property type="match status" value="1"/>
</dbReference>
<dbReference type="InterPro" id="IPR036864">
    <property type="entry name" value="Zn2-C6_fun-type_DNA-bd_sf"/>
</dbReference>
<dbReference type="SMART" id="SM00906">
    <property type="entry name" value="Fungal_trans"/>
    <property type="match status" value="1"/>
</dbReference>
<evidence type="ECO:0000256" key="2">
    <source>
        <dbReference type="ARBA" id="ARBA00022723"/>
    </source>
</evidence>
<proteinExistence type="predicted"/>
<dbReference type="Pfam" id="PF00172">
    <property type="entry name" value="Zn_clus"/>
    <property type="match status" value="1"/>
</dbReference>
<keyword evidence="2" id="KW-0479">Metal-binding</keyword>
<dbReference type="OrthoDB" id="3989227at2759"/>
<dbReference type="Gene3D" id="4.10.240.10">
    <property type="entry name" value="Zn(2)-C6 fungal-type DNA-binding domain"/>
    <property type="match status" value="1"/>
</dbReference>
<gene>
    <name evidence="5" type="ORF">L207DRAFT_449707</name>
</gene>
<evidence type="ECO:0000259" key="4">
    <source>
        <dbReference type="PROSITE" id="PS50048"/>
    </source>
</evidence>
<comment type="subcellular location">
    <subcellularLocation>
        <location evidence="1">Nucleus</location>
    </subcellularLocation>
</comment>
<evidence type="ECO:0000313" key="6">
    <source>
        <dbReference type="Proteomes" id="UP000235786"/>
    </source>
</evidence>
<dbReference type="PANTHER" id="PTHR31001:SF40">
    <property type="entry name" value="ZN(II)2CYS6 TRANSCRIPTION FACTOR (EUROFUNG)"/>
    <property type="match status" value="1"/>
</dbReference>
<dbReference type="STRING" id="1149755.A0A2J6SAJ4"/>
<accession>A0A2J6SAJ4</accession>
<evidence type="ECO:0000313" key="5">
    <source>
        <dbReference type="EMBL" id="PMD47794.1"/>
    </source>
</evidence>
<reference evidence="5 6" key="1">
    <citation type="submission" date="2016-04" db="EMBL/GenBank/DDBJ databases">
        <title>A degradative enzymes factory behind the ericoid mycorrhizal symbiosis.</title>
        <authorList>
            <consortium name="DOE Joint Genome Institute"/>
            <person name="Martino E."/>
            <person name="Morin E."/>
            <person name="Grelet G."/>
            <person name="Kuo A."/>
            <person name="Kohler A."/>
            <person name="Daghino S."/>
            <person name="Barry K."/>
            <person name="Choi C."/>
            <person name="Cichocki N."/>
            <person name="Clum A."/>
            <person name="Copeland A."/>
            <person name="Hainaut M."/>
            <person name="Haridas S."/>
            <person name="Labutti K."/>
            <person name="Lindquist E."/>
            <person name="Lipzen A."/>
            <person name="Khouja H.-R."/>
            <person name="Murat C."/>
            <person name="Ohm R."/>
            <person name="Olson A."/>
            <person name="Spatafora J."/>
            <person name="Veneault-Fourrey C."/>
            <person name="Henrissat B."/>
            <person name="Grigoriev I."/>
            <person name="Martin F."/>
            <person name="Perotto S."/>
        </authorList>
    </citation>
    <scope>NUCLEOTIDE SEQUENCE [LARGE SCALE GENOMIC DNA]</scope>
    <source>
        <strain evidence="5 6">F</strain>
    </source>
</reference>
<evidence type="ECO:0000256" key="1">
    <source>
        <dbReference type="ARBA" id="ARBA00004123"/>
    </source>
</evidence>
<dbReference type="InterPro" id="IPR050613">
    <property type="entry name" value="Sec_Metabolite_Reg"/>
</dbReference>
<keyword evidence="6" id="KW-1185">Reference proteome</keyword>
<keyword evidence="3" id="KW-0539">Nucleus</keyword>
<dbReference type="InterPro" id="IPR007219">
    <property type="entry name" value="XnlR_reg_dom"/>
</dbReference>
<evidence type="ECO:0000256" key="3">
    <source>
        <dbReference type="ARBA" id="ARBA00023242"/>
    </source>
</evidence>
<dbReference type="CDD" id="cd12148">
    <property type="entry name" value="fungal_TF_MHR"/>
    <property type="match status" value="1"/>
</dbReference>